<keyword evidence="10" id="KW-1133">Transmembrane helix</keyword>
<evidence type="ECO:0000256" key="4">
    <source>
        <dbReference type="ARBA" id="ARBA00023001"/>
    </source>
</evidence>
<dbReference type="SUPFAM" id="SSF48208">
    <property type="entry name" value="Six-hairpin glycosidases"/>
    <property type="match status" value="1"/>
</dbReference>
<evidence type="ECO:0000313" key="12">
    <source>
        <dbReference type="EMBL" id="KAJ8486410.1"/>
    </source>
</evidence>
<dbReference type="EC" id="3.2.1.4" evidence="9"/>
<dbReference type="EMBL" id="JAQQAF010000005">
    <property type="protein sequence ID" value="KAJ8486410.1"/>
    <property type="molecule type" value="Genomic_DNA"/>
</dbReference>
<dbReference type="AlphaFoldDB" id="A0AAV8QWY8"/>
<comment type="catalytic activity">
    <reaction evidence="1 9">
        <text>Endohydrolysis of (1-&gt;4)-beta-D-glucosidic linkages in cellulose, lichenin and cereal beta-D-glucans.</text>
        <dbReference type="EC" id="3.2.1.4"/>
    </reaction>
</comment>
<evidence type="ECO:0000256" key="6">
    <source>
        <dbReference type="ARBA" id="ARBA00023295"/>
    </source>
</evidence>
<evidence type="ECO:0000256" key="3">
    <source>
        <dbReference type="ARBA" id="ARBA00022801"/>
    </source>
</evidence>
<evidence type="ECO:0000256" key="7">
    <source>
        <dbReference type="ARBA" id="ARBA00023326"/>
    </source>
</evidence>
<keyword evidence="4 9" id="KW-0136">Cellulose degradation</keyword>
<dbReference type="GO" id="GO:0030245">
    <property type="term" value="P:cellulose catabolic process"/>
    <property type="evidence" value="ECO:0007669"/>
    <property type="project" value="UniProtKB-KW"/>
</dbReference>
<dbReference type="PROSITE" id="PS00592">
    <property type="entry name" value="GH9_2"/>
    <property type="match status" value="1"/>
</dbReference>
<comment type="caution">
    <text evidence="12">The sequence shown here is derived from an EMBL/GenBank/DDBJ whole genome shotgun (WGS) entry which is preliminary data.</text>
</comment>
<proteinExistence type="inferred from homology"/>
<evidence type="ECO:0000256" key="5">
    <source>
        <dbReference type="ARBA" id="ARBA00023277"/>
    </source>
</evidence>
<dbReference type="Pfam" id="PF00759">
    <property type="entry name" value="Glyco_hydro_9"/>
    <property type="match status" value="1"/>
</dbReference>
<dbReference type="Gene3D" id="1.50.10.10">
    <property type="match status" value="1"/>
</dbReference>
<reference evidence="12 13" key="1">
    <citation type="submission" date="2022-12" db="EMBL/GenBank/DDBJ databases">
        <title>Chromosome-scale assembly of the Ensete ventricosum genome.</title>
        <authorList>
            <person name="Dussert Y."/>
            <person name="Stocks J."/>
            <person name="Wendawek A."/>
            <person name="Woldeyes F."/>
            <person name="Nichols R.A."/>
            <person name="Borrell J.S."/>
        </authorList>
    </citation>
    <scope>NUCLEOTIDE SEQUENCE [LARGE SCALE GENOMIC DNA]</scope>
    <source>
        <strain evidence="13">cv. Maze</strain>
        <tissue evidence="12">Seeds</tissue>
    </source>
</reference>
<evidence type="ECO:0000259" key="11">
    <source>
        <dbReference type="Pfam" id="PF00759"/>
    </source>
</evidence>
<keyword evidence="10" id="KW-0812">Transmembrane</keyword>
<dbReference type="GO" id="GO:0008810">
    <property type="term" value="F:cellulase activity"/>
    <property type="evidence" value="ECO:0007669"/>
    <property type="project" value="UniProtKB-EC"/>
</dbReference>
<evidence type="ECO:0000313" key="13">
    <source>
        <dbReference type="Proteomes" id="UP001222027"/>
    </source>
</evidence>
<keyword evidence="3 8" id="KW-0378">Hydrolase</keyword>
<evidence type="ECO:0000256" key="9">
    <source>
        <dbReference type="RuleBase" id="RU361166"/>
    </source>
</evidence>
<dbReference type="InterPro" id="IPR012341">
    <property type="entry name" value="6hp_glycosidase-like_sf"/>
</dbReference>
<evidence type="ECO:0000256" key="2">
    <source>
        <dbReference type="ARBA" id="ARBA00007072"/>
    </source>
</evidence>
<feature type="active site" evidence="8">
    <location>
        <position position="404"/>
    </location>
</feature>
<keyword evidence="5 8" id="KW-0119">Carbohydrate metabolism</keyword>
<dbReference type="InterPro" id="IPR018221">
    <property type="entry name" value="Glyco_hydro_9_His_AS"/>
</dbReference>
<protein>
    <recommendedName>
        <fullName evidence="9">Endoglucanase</fullName>
        <ecNumber evidence="9">3.2.1.4</ecNumber>
    </recommendedName>
</protein>
<feature type="domain" description="Glycoside hydrolase family 9" evidence="11">
    <location>
        <begin position="42"/>
        <end position="477"/>
    </location>
</feature>
<organism evidence="12 13">
    <name type="scientific">Ensete ventricosum</name>
    <name type="common">Abyssinian banana</name>
    <name type="synonym">Musa ensete</name>
    <dbReference type="NCBI Taxonomy" id="4639"/>
    <lineage>
        <taxon>Eukaryota</taxon>
        <taxon>Viridiplantae</taxon>
        <taxon>Streptophyta</taxon>
        <taxon>Embryophyta</taxon>
        <taxon>Tracheophyta</taxon>
        <taxon>Spermatophyta</taxon>
        <taxon>Magnoliopsida</taxon>
        <taxon>Liliopsida</taxon>
        <taxon>Zingiberales</taxon>
        <taxon>Musaceae</taxon>
        <taxon>Ensete</taxon>
    </lineage>
</organism>
<keyword evidence="10" id="KW-0472">Membrane</keyword>
<accession>A0AAV8QWY8</accession>
<gene>
    <name evidence="12" type="ORF">OPV22_018895</name>
</gene>
<dbReference type="InterPro" id="IPR001701">
    <property type="entry name" value="Glyco_hydro_9"/>
</dbReference>
<keyword evidence="13" id="KW-1185">Reference proteome</keyword>
<dbReference type="PANTHER" id="PTHR22298">
    <property type="entry name" value="ENDO-1,4-BETA-GLUCANASE"/>
    <property type="match status" value="1"/>
</dbReference>
<evidence type="ECO:0000256" key="1">
    <source>
        <dbReference type="ARBA" id="ARBA00000966"/>
    </source>
</evidence>
<dbReference type="Proteomes" id="UP001222027">
    <property type="component" value="Unassembled WGS sequence"/>
</dbReference>
<keyword evidence="7 8" id="KW-0624">Polysaccharide degradation</keyword>
<comment type="similarity">
    <text evidence="2 8 9">Belongs to the glycosyl hydrolase 9 (cellulase E) family.</text>
</comment>
<sequence length="500" mass="55473">MEGEEDGRRISKKHVAGFAIPLVPLILILLGFPTASRGESDYRGALSKSLLYFEAQRSGRLPHDQRVAWRGNSGLTDGLEQGVDLVGGYYDAGDNIKFGLPMAFTITMLSWSLVEYRDGVAAAGELKHALEAIKWGTDYFIKAHTRPNVFWAQVGDGDTDHYCWQRPEDMTTSRQAYKIDAEHPGSEVAGETAAAMAAASMVFQGINPHYSHVLLHHAQELFAFGDEHRGKYDDSIGVAVKSYYPSVSGYADELLWAALWLHRATGREEYLDYVIRNADDLNGTTWAISEFSWDIKYAGLQILASKLLMEKGKDLQAEKKTVLEQYRSKAEHYLCSCLNMNGEDGANVHRTPAGLLFVRHWNNMQYVAGAVFLLTSQVDYILGANPAGLSYLVGHGARYPTRVHHRAASSVSYKADKSFVGCAQGYDRWYCRRGENPNVLVGALVGGPDDMDEFSDARGNHMQTEACTYNTAPMVGVFAKLGELEGRHGRTQQQKTSSYK</sequence>
<evidence type="ECO:0000256" key="10">
    <source>
        <dbReference type="SAM" id="Phobius"/>
    </source>
</evidence>
<feature type="transmembrane region" description="Helical" evidence="10">
    <location>
        <begin position="15"/>
        <end position="33"/>
    </location>
</feature>
<evidence type="ECO:0000256" key="8">
    <source>
        <dbReference type="PROSITE-ProRule" id="PRU10059"/>
    </source>
</evidence>
<name>A0AAV8QWY8_ENSVE</name>
<keyword evidence="6 8" id="KW-0326">Glycosidase</keyword>
<dbReference type="InterPro" id="IPR008928">
    <property type="entry name" value="6-hairpin_glycosidase_sf"/>
</dbReference>